<dbReference type="EMBL" id="KN833918">
    <property type="protein sequence ID" value="KIK14887.1"/>
    <property type="molecule type" value="Genomic_DNA"/>
</dbReference>
<dbReference type="AlphaFoldDB" id="A0A0C9YXH0"/>
<evidence type="ECO:0000313" key="1">
    <source>
        <dbReference type="EMBL" id="KIK14887.1"/>
    </source>
</evidence>
<dbReference type="HOGENOM" id="CLU_2251122_0_0_1"/>
<sequence>MPRCAALVHPLALYLQDTLAVDLVLALILAAMADCTRHLTRASRIHQATVVGIRTRTRTGPTAAVLVPATTITAAHHHPHPCSSARAYQPSRETILSWNSLPAS</sequence>
<keyword evidence="2" id="KW-1185">Reference proteome</keyword>
<reference evidence="2" key="2">
    <citation type="submission" date="2015-01" db="EMBL/GenBank/DDBJ databases">
        <title>Evolutionary Origins and Diversification of the Mycorrhizal Mutualists.</title>
        <authorList>
            <consortium name="DOE Joint Genome Institute"/>
            <consortium name="Mycorrhizal Genomics Consortium"/>
            <person name="Kohler A."/>
            <person name="Kuo A."/>
            <person name="Nagy L.G."/>
            <person name="Floudas D."/>
            <person name="Copeland A."/>
            <person name="Barry K.W."/>
            <person name="Cichocki N."/>
            <person name="Veneault-Fourrey C."/>
            <person name="LaButti K."/>
            <person name="Lindquist E.A."/>
            <person name="Lipzen A."/>
            <person name="Lundell T."/>
            <person name="Morin E."/>
            <person name="Murat C."/>
            <person name="Riley R."/>
            <person name="Ohm R."/>
            <person name="Sun H."/>
            <person name="Tunlid A."/>
            <person name="Henrissat B."/>
            <person name="Grigoriev I.V."/>
            <person name="Hibbett D.S."/>
            <person name="Martin F."/>
        </authorList>
    </citation>
    <scope>NUCLEOTIDE SEQUENCE [LARGE SCALE GENOMIC DNA]</scope>
    <source>
        <strain evidence="2">441</strain>
    </source>
</reference>
<evidence type="ECO:0000313" key="2">
    <source>
        <dbReference type="Proteomes" id="UP000054018"/>
    </source>
</evidence>
<gene>
    <name evidence="1" type="ORF">PISMIDRAFT_687627</name>
</gene>
<dbReference type="Proteomes" id="UP000054018">
    <property type="component" value="Unassembled WGS sequence"/>
</dbReference>
<name>A0A0C9YXH0_9AGAM</name>
<protein>
    <submittedName>
        <fullName evidence="1">Uncharacterized protein</fullName>
    </submittedName>
</protein>
<organism evidence="1 2">
    <name type="scientific">Pisolithus microcarpus 441</name>
    <dbReference type="NCBI Taxonomy" id="765257"/>
    <lineage>
        <taxon>Eukaryota</taxon>
        <taxon>Fungi</taxon>
        <taxon>Dikarya</taxon>
        <taxon>Basidiomycota</taxon>
        <taxon>Agaricomycotina</taxon>
        <taxon>Agaricomycetes</taxon>
        <taxon>Agaricomycetidae</taxon>
        <taxon>Boletales</taxon>
        <taxon>Sclerodermatineae</taxon>
        <taxon>Pisolithaceae</taxon>
        <taxon>Pisolithus</taxon>
    </lineage>
</organism>
<proteinExistence type="predicted"/>
<accession>A0A0C9YXH0</accession>
<reference evidence="1 2" key="1">
    <citation type="submission" date="2014-04" db="EMBL/GenBank/DDBJ databases">
        <authorList>
            <consortium name="DOE Joint Genome Institute"/>
            <person name="Kuo A."/>
            <person name="Kohler A."/>
            <person name="Costa M.D."/>
            <person name="Nagy L.G."/>
            <person name="Floudas D."/>
            <person name="Copeland A."/>
            <person name="Barry K.W."/>
            <person name="Cichocki N."/>
            <person name="Veneault-Fourrey C."/>
            <person name="LaButti K."/>
            <person name="Lindquist E.A."/>
            <person name="Lipzen A."/>
            <person name="Lundell T."/>
            <person name="Morin E."/>
            <person name="Murat C."/>
            <person name="Sun H."/>
            <person name="Tunlid A."/>
            <person name="Henrissat B."/>
            <person name="Grigoriev I.V."/>
            <person name="Hibbett D.S."/>
            <person name="Martin F."/>
            <person name="Nordberg H.P."/>
            <person name="Cantor M.N."/>
            <person name="Hua S.X."/>
        </authorList>
    </citation>
    <scope>NUCLEOTIDE SEQUENCE [LARGE SCALE GENOMIC DNA]</scope>
    <source>
        <strain evidence="1 2">441</strain>
    </source>
</reference>